<name>A0AAF3J6S6_9BILA</name>
<protein>
    <submittedName>
        <fullName evidence="3">Uncharacterized protein</fullName>
    </submittedName>
</protein>
<dbReference type="AlphaFoldDB" id="A0AAF3J6S6"/>
<feature type="chain" id="PRO_5041987356" evidence="1">
    <location>
        <begin position="19"/>
        <end position="225"/>
    </location>
</feature>
<feature type="signal peptide" evidence="1">
    <location>
        <begin position="1"/>
        <end position="18"/>
    </location>
</feature>
<dbReference type="Proteomes" id="UP000887575">
    <property type="component" value="Unassembled WGS sequence"/>
</dbReference>
<evidence type="ECO:0000256" key="1">
    <source>
        <dbReference type="SAM" id="SignalP"/>
    </source>
</evidence>
<organism evidence="2 3">
    <name type="scientific">Mesorhabditis belari</name>
    <dbReference type="NCBI Taxonomy" id="2138241"/>
    <lineage>
        <taxon>Eukaryota</taxon>
        <taxon>Metazoa</taxon>
        <taxon>Ecdysozoa</taxon>
        <taxon>Nematoda</taxon>
        <taxon>Chromadorea</taxon>
        <taxon>Rhabditida</taxon>
        <taxon>Rhabditina</taxon>
        <taxon>Rhabditomorpha</taxon>
        <taxon>Rhabditoidea</taxon>
        <taxon>Rhabditidae</taxon>
        <taxon>Mesorhabditinae</taxon>
        <taxon>Mesorhabditis</taxon>
    </lineage>
</organism>
<sequence length="225" mass="23846">MRFFLLLAIFSTTAIVYSATSVAGGKNAVVFMTKLLGKVTLAKFFTCNDAIIQQVGNDLATCAANGSTIDQTTAVLGANTDSYMSTIATTKFQYVQNLTAFINCVQSCKDLSWTDWLAGTVGVALKKIVKPAFVKCTKNVHNMTVAGKSLGEIVESISTCGTAACTTDLVCNVVNATMKRSCSCTWTTCVRPFLQANSMLTPIGACVKTLTTLLPNCPSKNATQA</sequence>
<keyword evidence="2" id="KW-1185">Reference proteome</keyword>
<accession>A0AAF3J6S6</accession>
<keyword evidence="1" id="KW-0732">Signal</keyword>
<proteinExistence type="predicted"/>
<reference evidence="3" key="1">
    <citation type="submission" date="2024-02" db="UniProtKB">
        <authorList>
            <consortium name="WormBaseParasite"/>
        </authorList>
    </citation>
    <scope>IDENTIFICATION</scope>
</reference>
<dbReference type="WBParaSite" id="MBELARI_LOCUS19751">
    <property type="protein sequence ID" value="MBELARI_LOCUS19751"/>
    <property type="gene ID" value="MBELARI_LOCUS19751"/>
</dbReference>
<evidence type="ECO:0000313" key="2">
    <source>
        <dbReference type="Proteomes" id="UP000887575"/>
    </source>
</evidence>
<evidence type="ECO:0000313" key="3">
    <source>
        <dbReference type="WBParaSite" id="MBELARI_LOCUS19751"/>
    </source>
</evidence>